<accession>A0A249DXX8</accession>
<dbReference type="OrthoDB" id="6637939at2"/>
<dbReference type="Proteomes" id="UP000216438">
    <property type="component" value="Chromosome"/>
</dbReference>
<evidence type="ECO:0000313" key="1">
    <source>
        <dbReference type="EMBL" id="ASX25940.1"/>
    </source>
</evidence>
<gene>
    <name evidence="1" type="ORF">BA171_02030</name>
</gene>
<evidence type="ECO:0000313" key="2">
    <source>
        <dbReference type="Proteomes" id="UP000216438"/>
    </source>
</evidence>
<dbReference type="AlphaFoldDB" id="A0A249DXX8"/>
<name>A0A249DXX8_9ENTR</name>
<reference evidence="2" key="1">
    <citation type="submission" date="2016-06" db="EMBL/GenBank/DDBJ databases">
        <authorList>
            <person name="Chen W."/>
            <person name="Hasegawa D.K."/>
        </authorList>
    </citation>
    <scope>NUCLEOTIDE SEQUENCE [LARGE SCALE GENOMIC DNA]</scope>
    <source>
        <strain evidence="2">MEAM1</strain>
    </source>
</reference>
<protein>
    <submittedName>
        <fullName evidence="1">Uncharacterized protein</fullName>
    </submittedName>
</protein>
<dbReference type="GO" id="GO:0033644">
    <property type="term" value="C:host cell membrane"/>
    <property type="evidence" value="ECO:0007669"/>
    <property type="project" value="InterPro"/>
</dbReference>
<sequence length="335" mass="38883">MSTISNTVFSQNRCFTYPLSHKRLNRILKSDSLKEAQFMGLIDRLFDHFFRNGQKRETIIKLYEQIACPANEEKTFEEMPYFNMALRFDKLRQLANEEYQQDFKILINNDDSSSYSFSFVICDDVIFESDWLSREKNANCFQGICTLQVTHQFENDLYQYPQFLDTDNLIKLRIQTMSDEPEVQRMLEDNLKNPAFSGSNLIAINDLPSEEGRENNCFVAQFNDGQLKLSNRRATVGEFRAEPLKQALLKRDFDNLEQLCSLGPGGLMTKENPLLSPIIAFSEVKLKQRLNIEISESLDNHHNLDFLKTLLSVRPIGKTNTTLCEFFGLEMNTKI</sequence>
<dbReference type="Pfam" id="PF11047">
    <property type="entry name" value="SopD"/>
    <property type="match status" value="1"/>
</dbReference>
<dbReference type="Gene3D" id="3.30.2440.10">
    <property type="entry name" value="Secreted effector protein SifA"/>
    <property type="match status" value="1"/>
</dbReference>
<proteinExistence type="predicted"/>
<dbReference type="EMBL" id="CP016303">
    <property type="protein sequence ID" value="ASX25940.1"/>
    <property type="molecule type" value="Genomic_DNA"/>
</dbReference>
<reference evidence="1 2" key="2">
    <citation type="submission" date="2017-09" db="EMBL/GenBank/DDBJ databases">
        <title>The genome of whitefly Bemisia tabaci, a global crop pest, provides novel insights into virus transmission, host adaptation and insecticide resistance.</title>
        <authorList>
            <person name="Kaur N."/>
            <person name="Kliot A."/>
            <person name="Pinheiro P.V."/>
            <person name="Luan J."/>
            <person name="Zheng Y."/>
            <person name="Liu W."/>
            <person name="Sun H."/>
            <person name="Yang X."/>
            <person name="Xu Y."/>
            <person name="Luo Y."/>
            <person name="Kruse A."/>
            <person name="Fisher T.W."/>
            <person name="Nelson D.R."/>
            <person name="Elimelech M."/>
            <person name="MacCoss M."/>
            <person name="Johnson R."/>
            <person name="Cohen E."/>
            <person name="Hunter W.B."/>
            <person name="Brown J.K."/>
            <person name="Jander G."/>
            <person name="Cilia M."/>
            <person name="Douglas A.E."/>
            <person name="Ghanim M."/>
            <person name="Simmons A.M."/>
            <person name="Wintermantel W.M."/>
            <person name="Ling K.-S."/>
            <person name="Fei Z."/>
        </authorList>
    </citation>
    <scope>NUCLEOTIDE SEQUENCE [LARGE SCALE GENOMIC DNA]</scope>
    <source>
        <strain evidence="1 2">MEAM1</strain>
    </source>
</reference>
<dbReference type="InterPro" id="IPR022747">
    <property type="entry name" value="SopD"/>
</dbReference>
<organism evidence="1 2">
    <name type="scientific">Candidatus Hamiltonella defensa</name>
    <name type="common">Bemisia tabaci</name>
    <dbReference type="NCBI Taxonomy" id="672795"/>
    <lineage>
        <taxon>Bacteria</taxon>
        <taxon>Pseudomonadati</taxon>
        <taxon>Pseudomonadota</taxon>
        <taxon>Gammaproteobacteria</taxon>
        <taxon>Enterobacterales</taxon>
        <taxon>Enterobacteriaceae</taxon>
        <taxon>aphid secondary symbionts</taxon>
        <taxon>Candidatus Williamhamiltonella</taxon>
    </lineage>
</organism>